<dbReference type="PROSITE" id="PS50977">
    <property type="entry name" value="HTH_TETR_2"/>
    <property type="match status" value="1"/>
</dbReference>
<dbReference type="PANTHER" id="PTHR30055">
    <property type="entry name" value="HTH-TYPE TRANSCRIPTIONAL REGULATOR RUTR"/>
    <property type="match status" value="1"/>
</dbReference>
<evidence type="ECO:0000259" key="5">
    <source>
        <dbReference type="PROSITE" id="PS50977"/>
    </source>
</evidence>
<organism evidence="6 7">
    <name type="scientific">Desmonostoc muscorum LEGE 12446</name>
    <dbReference type="NCBI Taxonomy" id="1828758"/>
    <lineage>
        <taxon>Bacteria</taxon>
        <taxon>Bacillati</taxon>
        <taxon>Cyanobacteriota</taxon>
        <taxon>Cyanophyceae</taxon>
        <taxon>Nostocales</taxon>
        <taxon>Nostocaceae</taxon>
        <taxon>Desmonostoc</taxon>
    </lineage>
</organism>
<protein>
    <submittedName>
        <fullName evidence="6">TetR/AcrR family transcriptional regulator</fullName>
    </submittedName>
</protein>
<dbReference type="SUPFAM" id="SSF46689">
    <property type="entry name" value="Homeodomain-like"/>
    <property type="match status" value="1"/>
</dbReference>
<dbReference type="GO" id="GO:0000976">
    <property type="term" value="F:transcription cis-regulatory region binding"/>
    <property type="evidence" value="ECO:0007669"/>
    <property type="project" value="TreeGrafter"/>
</dbReference>
<gene>
    <name evidence="6" type="ORF">IQ276_07265</name>
</gene>
<evidence type="ECO:0000256" key="1">
    <source>
        <dbReference type="ARBA" id="ARBA00023015"/>
    </source>
</evidence>
<dbReference type="PRINTS" id="PR00455">
    <property type="entry name" value="HTHTETR"/>
</dbReference>
<name>A0A8J6ZNC2_DESMC</name>
<keyword evidence="1" id="KW-0805">Transcription regulation</keyword>
<dbReference type="EMBL" id="JADEXS010000067">
    <property type="protein sequence ID" value="MBE9022236.1"/>
    <property type="molecule type" value="Genomic_DNA"/>
</dbReference>
<keyword evidence="7" id="KW-1185">Reference proteome</keyword>
<dbReference type="InterPro" id="IPR001647">
    <property type="entry name" value="HTH_TetR"/>
</dbReference>
<keyword evidence="2 4" id="KW-0238">DNA-binding</keyword>
<evidence type="ECO:0000313" key="6">
    <source>
        <dbReference type="EMBL" id="MBE9022236.1"/>
    </source>
</evidence>
<dbReference type="Proteomes" id="UP000622533">
    <property type="component" value="Unassembled WGS sequence"/>
</dbReference>
<evidence type="ECO:0000256" key="2">
    <source>
        <dbReference type="ARBA" id="ARBA00023125"/>
    </source>
</evidence>
<dbReference type="AlphaFoldDB" id="A0A8J6ZNC2"/>
<dbReference type="InterPro" id="IPR009057">
    <property type="entry name" value="Homeodomain-like_sf"/>
</dbReference>
<accession>A0A8J6ZNC2</accession>
<feature type="domain" description="HTH tetR-type" evidence="5">
    <location>
        <begin position="15"/>
        <end position="75"/>
    </location>
</feature>
<evidence type="ECO:0000313" key="7">
    <source>
        <dbReference type="Proteomes" id="UP000622533"/>
    </source>
</evidence>
<dbReference type="GO" id="GO:0003700">
    <property type="term" value="F:DNA-binding transcription factor activity"/>
    <property type="evidence" value="ECO:0007669"/>
    <property type="project" value="TreeGrafter"/>
</dbReference>
<sequence length="196" mass="22000">MSEPAKKRPGRPRSVESHQAILQATIDLLIEVGFTHMSIDAIAARAGVGKTTIYRRYSSKEELIADAIESLRQEVVIPDTGSFWGDIDSLIESAAQLTLNPLGKQTVAMIINSALTNPQFAQMYWTKYLQPRRQGFAFVLKRAKERGELQADADSDLFFDTISSIMLYASVFPPSAESWSAYVRRLLNFQLRDKVL</sequence>
<reference evidence="6" key="1">
    <citation type="submission" date="2020-10" db="EMBL/GenBank/DDBJ databases">
        <authorList>
            <person name="Castelo-Branco R."/>
            <person name="Eusebio N."/>
            <person name="Adriana R."/>
            <person name="Vieira A."/>
            <person name="Brugerolle De Fraissinette N."/>
            <person name="Rezende De Castro R."/>
            <person name="Schneider M.P."/>
            <person name="Vasconcelos V."/>
            <person name="Leao P.N."/>
        </authorList>
    </citation>
    <scope>NUCLEOTIDE SEQUENCE</scope>
    <source>
        <strain evidence="6">LEGE 12446</strain>
    </source>
</reference>
<comment type="caution">
    <text evidence="6">The sequence shown here is derived from an EMBL/GenBank/DDBJ whole genome shotgun (WGS) entry which is preliminary data.</text>
</comment>
<dbReference type="GO" id="GO:0045892">
    <property type="term" value="P:negative regulation of DNA-templated transcription"/>
    <property type="evidence" value="ECO:0007669"/>
    <property type="project" value="UniProtKB-ARBA"/>
</dbReference>
<dbReference type="PANTHER" id="PTHR30055:SF148">
    <property type="entry name" value="TETR-FAMILY TRANSCRIPTIONAL REGULATOR"/>
    <property type="match status" value="1"/>
</dbReference>
<keyword evidence="3" id="KW-0804">Transcription</keyword>
<evidence type="ECO:0000256" key="3">
    <source>
        <dbReference type="ARBA" id="ARBA00023163"/>
    </source>
</evidence>
<dbReference type="InterPro" id="IPR011075">
    <property type="entry name" value="TetR_C"/>
</dbReference>
<dbReference type="Pfam" id="PF16859">
    <property type="entry name" value="TetR_C_11"/>
    <property type="match status" value="1"/>
</dbReference>
<dbReference type="Gene3D" id="1.10.357.10">
    <property type="entry name" value="Tetracycline Repressor, domain 2"/>
    <property type="match status" value="1"/>
</dbReference>
<dbReference type="InterPro" id="IPR036271">
    <property type="entry name" value="Tet_transcr_reg_TetR-rel_C_sf"/>
</dbReference>
<dbReference type="RefSeq" id="WP_193914792.1">
    <property type="nucleotide sequence ID" value="NZ_JADEXS020000001.1"/>
</dbReference>
<evidence type="ECO:0000256" key="4">
    <source>
        <dbReference type="PROSITE-ProRule" id="PRU00335"/>
    </source>
</evidence>
<dbReference type="Gene3D" id="1.10.10.60">
    <property type="entry name" value="Homeodomain-like"/>
    <property type="match status" value="1"/>
</dbReference>
<dbReference type="SUPFAM" id="SSF48498">
    <property type="entry name" value="Tetracyclin repressor-like, C-terminal domain"/>
    <property type="match status" value="1"/>
</dbReference>
<dbReference type="InterPro" id="IPR050109">
    <property type="entry name" value="HTH-type_TetR-like_transc_reg"/>
</dbReference>
<dbReference type="FunFam" id="1.10.10.60:FF:000141">
    <property type="entry name" value="TetR family transcriptional regulator"/>
    <property type="match status" value="1"/>
</dbReference>
<feature type="DNA-binding region" description="H-T-H motif" evidence="4">
    <location>
        <begin position="38"/>
        <end position="57"/>
    </location>
</feature>
<proteinExistence type="predicted"/>
<dbReference type="Pfam" id="PF00440">
    <property type="entry name" value="TetR_N"/>
    <property type="match status" value="1"/>
</dbReference>